<evidence type="ECO:0000259" key="1">
    <source>
        <dbReference type="PROSITE" id="PS50013"/>
    </source>
</evidence>
<dbReference type="Proteomes" id="UP000736787">
    <property type="component" value="Unassembled WGS sequence"/>
</dbReference>
<dbReference type="PROSITE" id="PS50013">
    <property type="entry name" value="CHROMO_2"/>
    <property type="match status" value="1"/>
</dbReference>
<keyword evidence="4" id="KW-1185">Reference proteome</keyword>
<dbReference type="Proteomes" id="UP000251314">
    <property type="component" value="Unassembled WGS sequence"/>
</dbReference>
<name>A0A329RGC4_9STRA</name>
<evidence type="ECO:0000313" key="4">
    <source>
        <dbReference type="Proteomes" id="UP000251314"/>
    </source>
</evidence>
<dbReference type="InterPro" id="IPR016197">
    <property type="entry name" value="Chromo-like_dom_sf"/>
</dbReference>
<dbReference type="EMBL" id="MJFZ01001334">
    <property type="protein sequence ID" value="RAW22372.1"/>
    <property type="molecule type" value="Genomic_DNA"/>
</dbReference>
<dbReference type="VEuPathDB" id="FungiDB:PC110_g21187"/>
<organism evidence="3 4">
    <name type="scientific">Phytophthora cactorum</name>
    <dbReference type="NCBI Taxonomy" id="29920"/>
    <lineage>
        <taxon>Eukaryota</taxon>
        <taxon>Sar</taxon>
        <taxon>Stramenopiles</taxon>
        <taxon>Oomycota</taxon>
        <taxon>Peronosporomycetes</taxon>
        <taxon>Peronosporales</taxon>
        <taxon>Peronosporaceae</taxon>
        <taxon>Phytophthora</taxon>
    </lineage>
</organism>
<reference evidence="3 4" key="1">
    <citation type="submission" date="2018-01" db="EMBL/GenBank/DDBJ databases">
        <title>Draft genome of the strawberry crown rot pathogen Phytophthora cactorum.</title>
        <authorList>
            <person name="Armitage A.D."/>
            <person name="Lysoe E."/>
            <person name="Nellist C.F."/>
            <person name="Harrison R.J."/>
            <person name="Brurberg M.B."/>
        </authorList>
    </citation>
    <scope>NUCLEOTIDE SEQUENCE [LARGE SCALE GENOMIC DNA]</scope>
    <source>
        <strain evidence="3 4">10300</strain>
    </source>
</reference>
<proteinExistence type="predicted"/>
<protein>
    <recommendedName>
        <fullName evidence="1">Chromo domain-containing protein</fullName>
    </recommendedName>
</protein>
<reference evidence="2" key="2">
    <citation type="submission" date="2018-10" db="EMBL/GenBank/DDBJ databases">
        <title>Effector identification in a new, highly contiguous assembly of the strawberry crown rot pathogen Phytophthora cactorum.</title>
        <authorList>
            <person name="Armitage A.D."/>
            <person name="Nellist C.F."/>
            <person name="Bates H."/>
            <person name="Vickerstaff R.J."/>
            <person name="Harrison R.J."/>
        </authorList>
    </citation>
    <scope>NUCLEOTIDE SEQUENCE</scope>
    <source>
        <strain evidence="2">4040</strain>
    </source>
</reference>
<feature type="domain" description="Chromo" evidence="1">
    <location>
        <begin position="3"/>
        <end position="53"/>
    </location>
</feature>
<evidence type="ECO:0000313" key="3">
    <source>
        <dbReference type="EMBL" id="RAW22372.1"/>
    </source>
</evidence>
<dbReference type="SUPFAM" id="SSF54160">
    <property type="entry name" value="Chromo domain-like"/>
    <property type="match status" value="1"/>
</dbReference>
<dbReference type="AlphaFoldDB" id="A0A329RGC4"/>
<dbReference type="OrthoDB" id="117820at2759"/>
<dbReference type="InterPro" id="IPR000953">
    <property type="entry name" value="Chromo/chromo_shadow_dom"/>
</dbReference>
<sequence>MVLGVESFLDHSFNAEYGRWELLVSWVGLQAVENSWEPFATLLQDVPAQVGDYVATTDEDDELRGQLN</sequence>
<gene>
    <name evidence="3" type="ORF">PC110_g21187</name>
    <name evidence="2" type="ORF">PC117_g23938</name>
</gene>
<comment type="caution">
    <text evidence="3">The sequence shown here is derived from an EMBL/GenBank/DDBJ whole genome shotgun (WGS) entry which is preliminary data.</text>
</comment>
<dbReference type="Gene3D" id="2.40.50.40">
    <property type="match status" value="1"/>
</dbReference>
<dbReference type="EMBL" id="RCMK01001518">
    <property type="protein sequence ID" value="KAG2892805.1"/>
    <property type="molecule type" value="Genomic_DNA"/>
</dbReference>
<evidence type="ECO:0000313" key="2">
    <source>
        <dbReference type="EMBL" id="KAG2892805.1"/>
    </source>
</evidence>
<accession>A0A329RGC4</accession>